<accession>A0A7W8HE60</accession>
<dbReference type="EMBL" id="JACHFW010000018">
    <property type="protein sequence ID" value="MBB5266075.1"/>
    <property type="molecule type" value="Genomic_DNA"/>
</dbReference>
<name>A0A7W8HE60_9FIRM</name>
<feature type="region of interest" description="Disordered" evidence="1">
    <location>
        <begin position="35"/>
        <end position="54"/>
    </location>
</feature>
<gene>
    <name evidence="2" type="ORF">HNP82_003229</name>
</gene>
<feature type="compositionally biased region" description="Basic and acidic residues" evidence="1">
    <location>
        <begin position="37"/>
        <end position="51"/>
    </location>
</feature>
<dbReference type="AlphaFoldDB" id="A0A7W8HE60"/>
<comment type="caution">
    <text evidence="2">The sequence shown here is derived from an EMBL/GenBank/DDBJ whole genome shotgun (WGS) entry which is preliminary data.</text>
</comment>
<dbReference type="Proteomes" id="UP000543642">
    <property type="component" value="Unassembled WGS sequence"/>
</dbReference>
<evidence type="ECO:0000313" key="3">
    <source>
        <dbReference type="Proteomes" id="UP000543642"/>
    </source>
</evidence>
<evidence type="ECO:0000313" key="2">
    <source>
        <dbReference type="EMBL" id="MBB5266075.1"/>
    </source>
</evidence>
<evidence type="ECO:0000256" key="1">
    <source>
        <dbReference type="SAM" id="MobiDB-lite"/>
    </source>
</evidence>
<proteinExistence type="predicted"/>
<organism evidence="2 3">
    <name type="scientific">Catenibacillus scindens</name>
    <dbReference type="NCBI Taxonomy" id="673271"/>
    <lineage>
        <taxon>Bacteria</taxon>
        <taxon>Bacillati</taxon>
        <taxon>Bacillota</taxon>
        <taxon>Clostridia</taxon>
        <taxon>Lachnospirales</taxon>
        <taxon>Lachnospiraceae</taxon>
        <taxon>Catenibacillus</taxon>
    </lineage>
</organism>
<protein>
    <submittedName>
        <fullName evidence="2">Uncharacterized protein</fullName>
    </submittedName>
</protein>
<keyword evidence="3" id="KW-1185">Reference proteome</keyword>
<sequence>MLRWEVIERNSQNQEKIKKLLTFANICAIISQLSAKSRTEKTSSEKEDEKNRKKYLTNTGKYDNLLKLLERAVVKNRQNIDN</sequence>
<reference evidence="2 3" key="1">
    <citation type="submission" date="2020-08" db="EMBL/GenBank/DDBJ databases">
        <title>Genomic Encyclopedia of Type Strains, Phase IV (KMG-IV): sequencing the most valuable type-strain genomes for metagenomic binning, comparative biology and taxonomic classification.</title>
        <authorList>
            <person name="Goeker M."/>
        </authorList>
    </citation>
    <scope>NUCLEOTIDE SEQUENCE [LARGE SCALE GENOMIC DNA]</scope>
    <source>
        <strain evidence="2 3">DSM 106146</strain>
    </source>
</reference>